<dbReference type="Proteomes" id="UP000299102">
    <property type="component" value="Unassembled WGS sequence"/>
</dbReference>
<dbReference type="OrthoDB" id="7219652at2759"/>
<accession>A0A4C1T962</accession>
<dbReference type="EMBL" id="BGZK01000042">
    <property type="protein sequence ID" value="GBP10674.1"/>
    <property type="molecule type" value="Genomic_DNA"/>
</dbReference>
<dbReference type="AlphaFoldDB" id="A0A4C1T962"/>
<evidence type="ECO:0000313" key="2">
    <source>
        <dbReference type="Proteomes" id="UP000299102"/>
    </source>
</evidence>
<protein>
    <submittedName>
        <fullName evidence="1">Uncharacterized protein</fullName>
    </submittedName>
</protein>
<keyword evidence="2" id="KW-1185">Reference proteome</keyword>
<reference evidence="1 2" key="1">
    <citation type="journal article" date="2019" name="Commun. Biol.">
        <title>The bagworm genome reveals a unique fibroin gene that provides high tensile strength.</title>
        <authorList>
            <person name="Kono N."/>
            <person name="Nakamura H."/>
            <person name="Ohtoshi R."/>
            <person name="Tomita M."/>
            <person name="Numata K."/>
            <person name="Arakawa K."/>
        </authorList>
    </citation>
    <scope>NUCLEOTIDE SEQUENCE [LARGE SCALE GENOMIC DNA]</scope>
</reference>
<evidence type="ECO:0000313" key="1">
    <source>
        <dbReference type="EMBL" id="GBP10674.1"/>
    </source>
</evidence>
<sequence>MDENVTVESINDGCRKRKKRGCTSENNKHFKRIRWSTSPMDTCELKGITSALLAFWVGIEYPIGEGKG</sequence>
<gene>
    <name evidence="1" type="ORF">EVAR_6242_1</name>
</gene>
<proteinExistence type="predicted"/>
<organism evidence="1 2">
    <name type="scientific">Eumeta variegata</name>
    <name type="common">Bagworm moth</name>
    <name type="synonym">Eumeta japonica</name>
    <dbReference type="NCBI Taxonomy" id="151549"/>
    <lineage>
        <taxon>Eukaryota</taxon>
        <taxon>Metazoa</taxon>
        <taxon>Ecdysozoa</taxon>
        <taxon>Arthropoda</taxon>
        <taxon>Hexapoda</taxon>
        <taxon>Insecta</taxon>
        <taxon>Pterygota</taxon>
        <taxon>Neoptera</taxon>
        <taxon>Endopterygota</taxon>
        <taxon>Lepidoptera</taxon>
        <taxon>Glossata</taxon>
        <taxon>Ditrysia</taxon>
        <taxon>Tineoidea</taxon>
        <taxon>Psychidae</taxon>
        <taxon>Oiketicinae</taxon>
        <taxon>Eumeta</taxon>
    </lineage>
</organism>
<name>A0A4C1T962_EUMVA</name>
<comment type="caution">
    <text evidence="1">The sequence shown here is derived from an EMBL/GenBank/DDBJ whole genome shotgun (WGS) entry which is preliminary data.</text>
</comment>